<accession>A0A385Q1T4</accession>
<dbReference type="Pfam" id="PF12787">
    <property type="entry name" value="EcsC"/>
    <property type="match status" value="1"/>
</dbReference>
<protein>
    <submittedName>
        <fullName evidence="1">EcsC family protein</fullName>
    </submittedName>
</protein>
<dbReference type="InterPro" id="IPR024787">
    <property type="entry name" value="EcsC"/>
</dbReference>
<dbReference type="OrthoDB" id="1425703at2"/>
<organism evidence="1 2">
    <name type="scientific">Lachnoanaerobaculum umeaense</name>
    <dbReference type="NCBI Taxonomy" id="617123"/>
    <lineage>
        <taxon>Bacteria</taxon>
        <taxon>Bacillati</taxon>
        <taxon>Bacillota</taxon>
        <taxon>Clostridia</taxon>
        <taxon>Lachnospirales</taxon>
        <taxon>Lachnospiraceae</taxon>
        <taxon>Lachnoanaerobaculum</taxon>
    </lineage>
</organism>
<sequence length="210" mass="22686">MENQIVKQEQGAKWLDTVYKQAVKGVGIGNTSVVSMAQDYMIKHKSKEEACKAMLKNQVIKCTSSGIITGIGGIVSLPFTLPVNVSTVLYMQMRMIACTAYMAGYEPSSDQTETLVLACLINVPITQLVKQVGVKASTKVATNVIKSVPGKALTKINQLIGFRFITKFGSKGVINLGKAVPFVGAGVGGAVDFFETRTIAKRAYDFFFEN</sequence>
<dbReference type="AlphaFoldDB" id="A0A385Q1T4"/>
<keyword evidence="2" id="KW-1185">Reference proteome</keyword>
<reference evidence="1 2" key="1">
    <citation type="submission" date="2018-09" db="EMBL/GenBank/DDBJ databases">
        <title>Genome sequencing of Lachnoanaerobaculum umeaense DSM 23576.</title>
        <authorList>
            <person name="Kook J.-K."/>
            <person name="Park S.-N."/>
            <person name="Lim Y.K."/>
        </authorList>
    </citation>
    <scope>NUCLEOTIDE SEQUENCE [LARGE SCALE GENOMIC DNA]</scope>
    <source>
        <strain evidence="2">DSM 23576 \ CCUG 58757</strain>
    </source>
</reference>
<dbReference type="KEGG" id="lua:D4A81_10715"/>
<dbReference type="EMBL" id="CP032364">
    <property type="protein sequence ID" value="AYB00359.1"/>
    <property type="molecule type" value="Genomic_DNA"/>
</dbReference>
<proteinExistence type="predicted"/>
<evidence type="ECO:0000313" key="2">
    <source>
        <dbReference type="Proteomes" id="UP000265562"/>
    </source>
</evidence>
<dbReference type="Proteomes" id="UP000265562">
    <property type="component" value="Chromosome"/>
</dbReference>
<dbReference type="RefSeq" id="WP_111524050.1">
    <property type="nucleotide sequence ID" value="NZ_CP032364.1"/>
</dbReference>
<name>A0A385Q1T4_9FIRM</name>
<gene>
    <name evidence="1" type="ORF">D4A81_10715</name>
</gene>
<evidence type="ECO:0000313" key="1">
    <source>
        <dbReference type="EMBL" id="AYB00359.1"/>
    </source>
</evidence>